<dbReference type="FunFam" id="3.30.420.10:FF:000002">
    <property type="entry name" value="Crossover junction endodeoxyribonuclease RuvC"/>
    <property type="match status" value="1"/>
</dbReference>
<keyword evidence="6 13" id="KW-0227">DNA damage</keyword>
<dbReference type="InterPro" id="IPR036397">
    <property type="entry name" value="RNaseH_sf"/>
</dbReference>
<comment type="subunit">
    <text evidence="13">Homodimer which binds Holliday junction (HJ) DNA. The HJ becomes 2-fold symmetrical on binding to RuvC with unstacked arms; it has a different conformation from HJ DNA in complex with RuvA. In the full resolvosome a probable DNA-RuvA(4)-RuvB(12)-RuvC(2) complex forms which resolves the HJ.</text>
</comment>
<reference evidence="15 16" key="1">
    <citation type="submission" date="2018-12" db="EMBL/GenBank/DDBJ databases">
        <title>First genome draft of Desulfovibrio legallis sp. nov.</title>
        <authorList>
            <person name="Ben Dhia O."/>
            <person name="Najjari A."/>
            <person name="Ferjani R."/>
            <person name="Fhoula I."/>
            <person name="Fardeau M.-L."/>
            <person name="Boudabbous A."/>
            <person name="Ouzari H.I."/>
        </authorList>
    </citation>
    <scope>NUCLEOTIDE SEQUENCE [LARGE SCALE GENOMIC DNA]</scope>
    <source>
        <strain evidence="15 16">H1T</strain>
    </source>
</reference>
<comment type="subcellular location">
    <subcellularLocation>
        <location evidence="13">Cytoplasm</location>
    </subcellularLocation>
</comment>
<evidence type="ECO:0000313" key="15">
    <source>
        <dbReference type="EMBL" id="TBH78416.1"/>
    </source>
</evidence>
<dbReference type="InterPro" id="IPR002176">
    <property type="entry name" value="X-over_junc_endoDNase_RuvC"/>
</dbReference>
<keyword evidence="7 13" id="KW-0378">Hydrolase</keyword>
<keyword evidence="16" id="KW-1185">Reference proteome</keyword>
<evidence type="ECO:0000256" key="4">
    <source>
        <dbReference type="ARBA" id="ARBA00022723"/>
    </source>
</evidence>
<keyword evidence="8 13" id="KW-0460">Magnesium</keyword>
<evidence type="ECO:0000256" key="11">
    <source>
        <dbReference type="ARBA" id="ARBA00023204"/>
    </source>
</evidence>
<keyword evidence="5 13" id="KW-0255">Endonuclease</keyword>
<dbReference type="PANTHER" id="PTHR30194:SF3">
    <property type="entry name" value="CROSSOVER JUNCTION ENDODEOXYRIBONUCLEASE RUVC"/>
    <property type="match status" value="1"/>
</dbReference>
<organism evidence="15 16">
    <name type="scientific">Desulfovibrio legallii</name>
    <dbReference type="NCBI Taxonomy" id="571438"/>
    <lineage>
        <taxon>Bacteria</taxon>
        <taxon>Pseudomonadati</taxon>
        <taxon>Thermodesulfobacteriota</taxon>
        <taxon>Desulfovibrionia</taxon>
        <taxon>Desulfovibrionales</taxon>
        <taxon>Desulfovibrionaceae</taxon>
        <taxon>Desulfovibrio</taxon>
    </lineage>
</organism>
<feature type="binding site" evidence="13">
    <location>
        <position position="152"/>
    </location>
    <ligand>
        <name>Mg(2+)</name>
        <dbReference type="ChEBI" id="CHEBI:18420"/>
        <label>1</label>
    </ligand>
</feature>
<evidence type="ECO:0000256" key="12">
    <source>
        <dbReference type="ARBA" id="ARBA00029354"/>
    </source>
</evidence>
<dbReference type="GO" id="GO:0048476">
    <property type="term" value="C:Holliday junction resolvase complex"/>
    <property type="evidence" value="ECO:0007669"/>
    <property type="project" value="UniProtKB-UniRule"/>
</dbReference>
<dbReference type="CDD" id="cd16962">
    <property type="entry name" value="RuvC"/>
    <property type="match status" value="1"/>
</dbReference>
<dbReference type="GO" id="GO:0006281">
    <property type="term" value="P:DNA repair"/>
    <property type="evidence" value="ECO:0007669"/>
    <property type="project" value="UniProtKB-UniRule"/>
</dbReference>
<dbReference type="Pfam" id="PF02075">
    <property type="entry name" value="RuvC"/>
    <property type="match status" value="1"/>
</dbReference>
<dbReference type="NCBIfam" id="TIGR00228">
    <property type="entry name" value="ruvC"/>
    <property type="match status" value="1"/>
</dbReference>
<dbReference type="Gene3D" id="3.30.420.10">
    <property type="entry name" value="Ribonuclease H-like superfamily/Ribonuclease H"/>
    <property type="match status" value="1"/>
</dbReference>
<dbReference type="SUPFAM" id="SSF53098">
    <property type="entry name" value="Ribonuclease H-like"/>
    <property type="match status" value="1"/>
</dbReference>
<dbReference type="AlphaFoldDB" id="A0A6H3F9D5"/>
<gene>
    <name evidence="13 15" type="primary">ruvC</name>
    <name evidence="15" type="ORF">EB812_10895</name>
</gene>
<feature type="binding site" evidence="13">
    <location>
        <position position="16"/>
    </location>
    <ligand>
        <name>Mg(2+)</name>
        <dbReference type="ChEBI" id="CHEBI:18420"/>
        <label>1</label>
    </ligand>
</feature>
<comment type="caution">
    <text evidence="15">The sequence shown here is derived from an EMBL/GenBank/DDBJ whole genome shotgun (WGS) entry which is preliminary data.</text>
</comment>
<sequence length="184" mass="19576">MQPVTLSGPVTVIGIDPGSQRTGWGVVSEVSGVLRLVDCGVVRTAAVGSEFCDRLAKIYRDLDGILARLRPQEAAIEQVFTAKNAASALKLGQARGVAVAACAAHGLPIRDYEPTLVKKSLVGTGRAEKEQVAFMVRRLLNVKEADSPWALDTSDALAVALCHLTMRRFAARVALSKKAEKAPL</sequence>
<evidence type="ECO:0000256" key="14">
    <source>
        <dbReference type="NCBIfam" id="TIGR00228"/>
    </source>
</evidence>
<evidence type="ECO:0000256" key="13">
    <source>
        <dbReference type="HAMAP-Rule" id="MF_00034"/>
    </source>
</evidence>
<keyword evidence="10 13" id="KW-0233">DNA recombination</keyword>
<dbReference type="HAMAP" id="MF_00034">
    <property type="entry name" value="RuvC"/>
    <property type="match status" value="1"/>
</dbReference>
<keyword evidence="11 13" id="KW-0234">DNA repair</keyword>
<feature type="active site" evidence="13">
    <location>
        <position position="152"/>
    </location>
</feature>
<evidence type="ECO:0000256" key="9">
    <source>
        <dbReference type="ARBA" id="ARBA00023125"/>
    </source>
</evidence>
<dbReference type="EMBL" id="SIXC01000016">
    <property type="protein sequence ID" value="TBH78416.1"/>
    <property type="molecule type" value="Genomic_DNA"/>
</dbReference>
<dbReference type="GO" id="GO:0008821">
    <property type="term" value="F:crossover junction DNA endonuclease activity"/>
    <property type="evidence" value="ECO:0007669"/>
    <property type="project" value="UniProtKB-UniRule"/>
</dbReference>
<dbReference type="GO" id="GO:0000287">
    <property type="term" value="F:magnesium ion binding"/>
    <property type="evidence" value="ECO:0007669"/>
    <property type="project" value="UniProtKB-UniRule"/>
</dbReference>
<dbReference type="PRINTS" id="PR00696">
    <property type="entry name" value="RSOLVASERUVC"/>
</dbReference>
<dbReference type="PANTHER" id="PTHR30194">
    <property type="entry name" value="CROSSOVER JUNCTION ENDODEOXYRIBONUCLEASE RUVC"/>
    <property type="match status" value="1"/>
</dbReference>
<evidence type="ECO:0000256" key="5">
    <source>
        <dbReference type="ARBA" id="ARBA00022759"/>
    </source>
</evidence>
<dbReference type="EC" id="3.1.21.10" evidence="13 14"/>
<comment type="cofactor">
    <cofactor evidence="13">
        <name>Mg(2+)</name>
        <dbReference type="ChEBI" id="CHEBI:18420"/>
    </cofactor>
    <text evidence="13">Binds 2 Mg(2+) ion per subunit.</text>
</comment>
<feature type="active site" evidence="13">
    <location>
        <position position="16"/>
    </location>
</feature>
<proteinExistence type="inferred from homology"/>
<feature type="active site" evidence="13">
    <location>
        <position position="77"/>
    </location>
</feature>
<dbReference type="InterPro" id="IPR012337">
    <property type="entry name" value="RNaseH-like_sf"/>
</dbReference>
<keyword evidence="4 13" id="KW-0479">Metal-binding</keyword>
<evidence type="ECO:0000256" key="2">
    <source>
        <dbReference type="ARBA" id="ARBA00022490"/>
    </source>
</evidence>
<dbReference type="InterPro" id="IPR020563">
    <property type="entry name" value="X-over_junc_endoDNase_Mg_BS"/>
</dbReference>
<evidence type="ECO:0000256" key="10">
    <source>
        <dbReference type="ARBA" id="ARBA00023172"/>
    </source>
</evidence>
<evidence type="ECO:0000256" key="8">
    <source>
        <dbReference type="ARBA" id="ARBA00022842"/>
    </source>
</evidence>
<evidence type="ECO:0000256" key="7">
    <source>
        <dbReference type="ARBA" id="ARBA00022801"/>
    </source>
</evidence>
<comment type="function">
    <text evidence="13">The RuvA-RuvB-RuvC complex processes Holliday junction (HJ) DNA during genetic recombination and DNA repair. Endonuclease that resolves HJ intermediates. Cleaves cruciform DNA by making single-stranded nicks across the HJ at symmetrical positions within the homologous arms, yielding a 5'-phosphate and a 3'-hydroxyl group; requires a central core of homology in the junction. The consensus cleavage sequence is 5'-(A/T)TT(C/G)-3'. Cleavage occurs on the 3'-side of the TT dinucleotide at the point of strand exchange. HJ branch migration catalyzed by RuvA-RuvB allows RuvC to scan DNA until it finds its consensus sequence, where it cleaves and resolves the cruciform DNA.</text>
</comment>
<dbReference type="RefSeq" id="WP_130958293.1">
    <property type="nucleotide sequence ID" value="NZ_JBHSHA010000003.1"/>
</dbReference>
<dbReference type="GO" id="GO:0005737">
    <property type="term" value="C:cytoplasm"/>
    <property type="evidence" value="ECO:0007669"/>
    <property type="project" value="UniProtKB-SubCell"/>
</dbReference>
<dbReference type="GO" id="GO:0006310">
    <property type="term" value="P:DNA recombination"/>
    <property type="evidence" value="ECO:0007669"/>
    <property type="project" value="UniProtKB-UniRule"/>
</dbReference>
<evidence type="ECO:0000313" key="16">
    <source>
        <dbReference type="Proteomes" id="UP000292919"/>
    </source>
</evidence>
<evidence type="ECO:0000256" key="3">
    <source>
        <dbReference type="ARBA" id="ARBA00022722"/>
    </source>
</evidence>
<keyword evidence="9 13" id="KW-0238">DNA-binding</keyword>
<dbReference type="PROSITE" id="PS01321">
    <property type="entry name" value="RUVC"/>
    <property type="match status" value="1"/>
</dbReference>
<protein>
    <recommendedName>
        <fullName evidence="13 14">Crossover junction endodeoxyribonuclease RuvC</fullName>
        <ecNumber evidence="13 14">3.1.21.10</ecNumber>
    </recommendedName>
    <alternativeName>
        <fullName evidence="13">Holliday junction nuclease RuvC</fullName>
    </alternativeName>
    <alternativeName>
        <fullName evidence="13">Holliday junction resolvase RuvC</fullName>
    </alternativeName>
</protein>
<evidence type="ECO:0000256" key="1">
    <source>
        <dbReference type="ARBA" id="ARBA00009518"/>
    </source>
</evidence>
<evidence type="ECO:0000256" key="6">
    <source>
        <dbReference type="ARBA" id="ARBA00022763"/>
    </source>
</evidence>
<accession>A0A6H3F9D5</accession>
<comment type="similarity">
    <text evidence="1 13">Belongs to the RuvC family.</text>
</comment>
<comment type="catalytic activity">
    <reaction evidence="12 13">
        <text>Endonucleolytic cleavage at a junction such as a reciprocal single-stranded crossover between two homologous DNA duplexes (Holliday junction).</text>
        <dbReference type="EC" id="3.1.21.10"/>
    </reaction>
</comment>
<dbReference type="GO" id="GO:0003677">
    <property type="term" value="F:DNA binding"/>
    <property type="evidence" value="ECO:0007669"/>
    <property type="project" value="UniProtKB-KW"/>
</dbReference>
<name>A0A6H3F9D5_9BACT</name>
<keyword evidence="2 13" id="KW-0963">Cytoplasm</keyword>
<dbReference type="Proteomes" id="UP000292919">
    <property type="component" value="Unassembled WGS sequence"/>
</dbReference>
<feature type="binding site" evidence="13">
    <location>
        <position position="77"/>
    </location>
    <ligand>
        <name>Mg(2+)</name>
        <dbReference type="ChEBI" id="CHEBI:18420"/>
        <label>2</label>
    </ligand>
</feature>
<keyword evidence="3 13" id="KW-0540">Nuclease</keyword>